<evidence type="ECO:0000256" key="1">
    <source>
        <dbReference type="SAM" id="Phobius"/>
    </source>
</evidence>
<comment type="caution">
    <text evidence="2">The sequence shown here is derived from an EMBL/GenBank/DDBJ whole genome shotgun (WGS) entry which is preliminary data.</text>
</comment>
<feature type="transmembrane region" description="Helical" evidence="1">
    <location>
        <begin position="203"/>
        <end position="224"/>
    </location>
</feature>
<reference evidence="2 3" key="1">
    <citation type="submission" date="2017-01" db="EMBL/GenBank/DDBJ databases">
        <title>Novel large sulfur bacteria in the metagenomes of groundwater-fed chemosynthetic microbial mats in the Lake Huron basin.</title>
        <authorList>
            <person name="Sharrar A.M."/>
            <person name="Flood B.E."/>
            <person name="Bailey J.V."/>
            <person name="Jones D.S."/>
            <person name="Biddanda B."/>
            <person name="Ruberg S.A."/>
            <person name="Marcus D.N."/>
            <person name="Dick G.J."/>
        </authorList>
    </citation>
    <scope>NUCLEOTIDE SEQUENCE [LARGE SCALE GENOMIC DNA]</scope>
    <source>
        <strain evidence="2">A8</strain>
    </source>
</reference>
<keyword evidence="1" id="KW-1133">Transmembrane helix</keyword>
<sequence length="229" mass="24499">MLKVRNVDPLQAIQWFKQGWQVFMSNPVTWALLGLLFGVIVLVASMLPFIGGVVLNLLVPILTAGMLQAVKNAQAGAPIEITDVFSFFKDEPKRNQLLIVGALMLGAGLVAAVLSTLFIGNAIQVDELTGMPSFNLGLSALLFMFVVVIFLGMLFTFAPALVIFKGMSAVGAVKGSLQGTLANVLPFVVFVLFYAALSFVAAIPFMLGFLVLIPVMMGAVYASYKDIFG</sequence>
<evidence type="ECO:0000313" key="2">
    <source>
        <dbReference type="EMBL" id="OQX13259.1"/>
    </source>
</evidence>
<evidence type="ECO:0000313" key="3">
    <source>
        <dbReference type="Proteomes" id="UP000192491"/>
    </source>
</evidence>
<feature type="transmembrane region" description="Helical" evidence="1">
    <location>
        <begin position="97"/>
        <end position="120"/>
    </location>
</feature>
<feature type="transmembrane region" description="Helical" evidence="1">
    <location>
        <begin position="176"/>
        <end position="197"/>
    </location>
</feature>
<accession>A0A1Y1QTQ0</accession>
<dbReference type="AlphaFoldDB" id="A0A1Y1QTQ0"/>
<dbReference type="EMBL" id="MTEJ01000050">
    <property type="protein sequence ID" value="OQX13259.1"/>
    <property type="molecule type" value="Genomic_DNA"/>
</dbReference>
<feature type="transmembrane region" description="Helical" evidence="1">
    <location>
        <begin position="30"/>
        <end position="59"/>
    </location>
</feature>
<dbReference type="NCBIfam" id="NF041043">
    <property type="entry name" value="BPSS1780_fam"/>
    <property type="match status" value="1"/>
</dbReference>
<name>A0A1Y1QTQ0_9GAMM</name>
<keyword evidence="1" id="KW-0812">Transmembrane</keyword>
<protein>
    <recommendedName>
        <fullName evidence="4">Transmembrane protein</fullName>
    </recommendedName>
</protein>
<feature type="transmembrane region" description="Helical" evidence="1">
    <location>
        <begin position="140"/>
        <end position="164"/>
    </location>
</feature>
<dbReference type="Proteomes" id="UP000192491">
    <property type="component" value="Unassembled WGS sequence"/>
</dbReference>
<proteinExistence type="predicted"/>
<gene>
    <name evidence="2" type="ORF">BWK73_12805</name>
</gene>
<evidence type="ECO:0008006" key="4">
    <source>
        <dbReference type="Google" id="ProtNLM"/>
    </source>
</evidence>
<organism evidence="2 3">
    <name type="scientific">Thiothrix lacustris</name>
    <dbReference type="NCBI Taxonomy" id="525917"/>
    <lineage>
        <taxon>Bacteria</taxon>
        <taxon>Pseudomonadati</taxon>
        <taxon>Pseudomonadota</taxon>
        <taxon>Gammaproteobacteria</taxon>
        <taxon>Thiotrichales</taxon>
        <taxon>Thiotrichaceae</taxon>
        <taxon>Thiothrix</taxon>
    </lineage>
</organism>
<dbReference type="InterPro" id="IPR047798">
    <property type="entry name" value="BPSS1780-like"/>
</dbReference>
<keyword evidence="1" id="KW-0472">Membrane</keyword>